<dbReference type="PATRIC" id="fig|1029756.8.peg.764"/>
<feature type="domain" description="Tyr recombinase" evidence="5">
    <location>
        <begin position="25"/>
        <end position="202"/>
    </location>
</feature>
<dbReference type="InterPro" id="IPR002104">
    <property type="entry name" value="Integrase_catalytic"/>
</dbReference>
<gene>
    <name evidence="6" type="ORF">W911_03650</name>
</gene>
<evidence type="ECO:0000259" key="5">
    <source>
        <dbReference type="PROSITE" id="PS51898"/>
    </source>
</evidence>
<dbReference type="InterPro" id="IPR013762">
    <property type="entry name" value="Integrase-like_cat_sf"/>
</dbReference>
<proteinExistence type="inferred from homology"/>
<dbReference type="PANTHER" id="PTHR30349:SF41">
    <property type="entry name" value="INTEGRASE_RECOMBINASE PROTEIN MJ0367-RELATED"/>
    <property type="match status" value="1"/>
</dbReference>
<dbReference type="PROSITE" id="PS51898">
    <property type="entry name" value="TYR_RECOMBINASE"/>
    <property type="match status" value="1"/>
</dbReference>
<accession>V5SAC4</accession>
<sequence>MLPAERNVAMHHAQSAPTSLYSTAGLRKYLTREERDRFLVASWSATRPDVRTLCLTLVYTGCRISEALALTTADIMVDERAIAIRCLKKRKPQVVVREVPIPPVLIEELQRIHGLPSAGHLQRLWPLSRGRAWQLVKEVMGTAGLVSGPHASPKGLRHGFGVHAIRSKIPLNLVQRWLGHARMETTAIYLQAMGSEEREIAARMWM</sequence>
<keyword evidence="3" id="KW-0238">DNA-binding</keyword>
<dbReference type="Pfam" id="PF00589">
    <property type="entry name" value="Phage_integrase"/>
    <property type="match status" value="1"/>
</dbReference>
<dbReference type="GO" id="GO:0015074">
    <property type="term" value="P:DNA integration"/>
    <property type="evidence" value="ECO:0007669"/>
    <property type="project" value="UniProtKB-KW"/>
</dbReference>
<dbReference type="EMBL" id="CP006912">
    <property type="protein sequence ID" value="AHB47706.1"/>
    <property type="molecule type" value="Genomic_DNA"/>
</dbReference>
<dbReference type="Proteomes" id="UP000018542">
    <property type="component" value="Chromosome"/>
</dbReference>
<name>V5SAC4_9HYPH</name>
<dbReference type="KEGG" id="hni:W911_03650"/>
<reference evidence="6 7" key="1">
    <citation type="journal article" date="2014" name="Genome Announc.">
        <title>Complete Genome Sequence of Hyphomicrobium nitrativorans Strain NL23, a Denitrifying Bacterium Isolated from Biofilm of a Methanol-Fed Denitrification System Treating Seawater at the Montreal Biodome.</title>
        <authorList>
            <person name="Martineau C."/>
            <person name="Villeneuve C."/>
            <person name="Mauffrey F."/>
            <person name="Villemur R."/>
        </authorList>
    </citation>
    <scope>NUCLEOTIDE SEQUENCE [LARGE SCALE GENOMIC DNA]</scope>
    <source>
        <strain evidence="6">NL23</strain>
    </source>
</reference>
<dbReference type="InterPro" id="IPR050090">
    <property type="entry name" value="Tyrosine_recombinase_XerCD"/>
</dbReference>
<dbReference type="SUPFAM" id="SSF56349">
    <property type="entry name" value="DNA breaking-rejoining enzymes"/>
    <property type="match status" value="1"/>
</dbReference>
<dbReference type="HOGENOM" id="CLU_091359_0_0_5"/>
<evidence type="ECO:0000313" key="6">
    <source>
        <dbReference type="EMBL" id="AHB47706.1"/>
    </source>
</evidence>
<dbReference type="AlphaFoldDB" id="V5SAC4"/>
<evidence type="ECO:0000256" key="4">
    <source>
        <dbReference type="ARBA" id="ARBA00023172"/>
    </source>
</evidence>
<dbReference type="GO" id="GO:0006310">
    <property type="term" value="P:DNA recombination"/>
    <property type="evidence" value="ECO:0007669"/>
    <property type="project" value="UniProtKB-KW"/>
</dbReference>
<organism evidence="6 7">
    <name type="scientific">Hyphomicrobium nitrativorans NL23</name>
    <dbReference type="NCBI Taxonomy" id="1029756"/>
    <lineage>
        <taxon>Bacteria</taxon>
        <taxon>Pseudomonadati</taxon>
        <taxon>Pseudomonadota</taxon>
        <taxon>Alphaproteobacteria</taxon>
        <taxon>Hyphomicrobiales</taxon>
        <taxon>Hyphomicrobiaceae</taxon>
        <taxon>Hyphomicrobium</taxon>
    </lineage>
</organism>
<dbReference type="PANTHER" id="PTHR30349">
    <property type="entry name" value="PHAGE INTEGRASE-RELATED"/>
    <property type="match status" value="1"/>
</dbReference>
<keyword evidence="4" id="KW-0233">DNA recombination</keyword>
<dbReference type="GO" id="GO:0003677">
    <property type="term" value="F:DNA binding"/>
    <property type="evidence" value="ECO:0007669"/>
    <property type="project" value="UniProtKB-KW"/>
</dbReference>
<dbReference type="STRING" id="1029756.W911_03650"/>
<keyword evidence="2" id="KW-0229">DNA integration</keyword>
<dbReference type="Gene3D" id="1.10.443.10">
    <property type="entry name" value="Intergrase catalytic core"/>
    <property type="match status" value="1"/>
</dbReference>
<keyword evidence="7" id="KW-1185">Reference proteome</keyword>
<dbReference type="CDD" id="cd00397">
    <property type="entry name" value="DNA_BRE_C"/>
    <property type="match status" value="1"/>
</dbReference>
<evidence type="ECO:0000313" key="7">
    <source>
        <dbReference type="Proteomes" id="UP000018542"/>
    </source>
</evidence>
<protein>
    <submittedName>
        <fullName evidence="6">Integrase</fullName>
    </submittedName>
</protein>
<evidence type="ECO:0000256" key="3">
    <source>
        <dbReference type="ARBA" id="ARBA00023125"/>
    </source>
</evidence>
<evidence type="ECO:0000256" key="1">
    <source>
        <dbReference type="ARBA" id="ARBA00008857"/>
    </source>
</evidence>
<dbReference type="InterPro" id="IPR011010">
    <property type="entry name" value="DNA_brk_join_enz"/>
</dbReference>
<evidence type="ECO:0000256" key="2">
    <source>
        <dbReference type="ARBA" id="ARBA00022908"/>
    </source>
</evidence>
<comment type="similarity">
    <text evidence="1">Belongs to the 'phage' integrase family.</text>
</comment>